<evidence type="ECO:0000256" key="7">
    <source>
        <dbReference type="PIRSR" id="PIRSR630616-2"/>
    </source>
</evidence>
<dbReference type="PANTHER" id="PTHR24350">
    <property type="entry name" value="SERINE/THREONINE-PROTEIN KINASE IAL-RELATED"/>
    <property type="match status" value="1"/>
</dbReference>
<dbReference type="GeneID" id="5015997"/>
<keyword evidence="3 7" id="KW-0547">Nucleotide-binding</keyword>
<dbReference type="InterPro" id="IPR017441">
    <property type="entry name" value="Protein_kinase_ATP_BS"/>
</dbReference>
<dbReference type="PIRSF" id="PIRSF000654">
    <property type="entry name" value="Integrin-linked_kinase"/>
    <property type="match status" value="1"/>
</dbReference>
<proteinExistence type="inferred from homology"/>
<keyword evidence="5 7" id="KW-0067">ATP-binding</keyword>
<dbReference type="SUPFAM" id="SSF56112">
    <property type="entry name" value="Protein kinase-like (PK-like)"/>
    <property type="match status" value="1"/>
</dbReference>
<dbReference type="SMART" id="SM00220">
    <property type="entry name" value="S_TKc"/>
    <property type="match status" value="1"/>
</dbReference>
<dbReference type="eggNOG" id="KOG0580">
    <property type="taxonomic scope" value="Eukaryota"/>
</dbReference>
<keyword evidence="13" id="KW-1185">Reference proteome</keyword>
<dbReference type="GO" id="GO:0005634">
    <property type="term" value="C:nucleus"/>
    <property type="evidence" value="ECO:0000318"/>
    <property type="project" value="GO_Central"/>
</dbReference>
<keyword evidence="4" id="KW-0418">Kinase</keyword>
<evidence type="ECO:0000256" key="4">
    <source>
        <dbReference type="ARBA" id="ARBA00022777"/>
    </source>
</evidence>
<feature type="domain" description="Protein kinase" evidence="11">
    <location>
        <begin position="53"/>
        <end position="301"/>
    </location>
</feature>
<keyword evidence="1 10" id="KW-0723">Serine/threonine-protein kinase</keyword>
<evidence type="ECO:0000256" key="6">
    <source>
        <dbReference type="PIRSR" id="PIRSR630616-1"/>
    </source>
</evidence>
<evidence type="ECO:0000256" key="10">
    <source>
        <dbReference type="RuleBase" id="RU000304"/>
    </source>
</evidence>
<dbReference type="PROSITE" id="PS50011">
    <property type="entry name" value="PROTEIN_KINASE_DOM"/>
    <property type="match status" value="1"/>
</dbReference>
<name>A0BW98_PARTE</name>
<dbReference type="PROSITE" id="PS00107">
    <property type="entry name" value="PROTEIN_KINASE_ATP"/>
    <property type="match status" value="1"/>
</dbReference>
<evidence type="ECO:0000256" key="8">
    <source>
        <dbReference type="PIRSR" id="PIRSR630616-3"/>
    </source>
</evidence>
<evidence type="ECO:0000256" key="9">
    <source>
        <dbReference type="PROSITE-ProRule" id="PRU10141"/>
    </source>
</evidence>
<dbReference type="Proteomes" id="UP000000600">
    <property type="component" value="Unassembled WGS sequence"/>
</dbReference>
<dbReference type="AlphaFoldDB" id="A0BW98"/>
<feature type="cross-link" description="Glycyl lysine isopeptide (Lys-Gly) (interchain with G-Cter in SUMO2)" evidence="8">
    <location>
        <position position="171"/>
    </location>
</feature>
<dbReference type="OrthoDB" id="408964at2759"/>
<dbReference type="PROSITE" id="PS00108">
    <property type="entry name" value="PROTEIN_KINASE_ST"/>
    <property type="match status" value="1"/>
</dbReference>
<dbReference type="FunFam" id="3.30.200.20:FF:001381">
    <property type="entry name" value="Uncharacterized protein"/>
    <property type="match status" value="1"/>
</dbReference>
<dbReference type="OMA" id="REPIQFK"/>
<protein>
    <recommendedName>
        <fullName evidence="11">Protein kinase domain-containing protein</fullName>
    </recommendedName>
</protein>
<gene>
    <name evidence="12" type="ORF">GSPATT00032667001</name>
</gene>
<evidence type="ECO:0000256" key="5">
    <source>
        <dbReference type="ARBA" id="ARBA00022840"/>
    </source>
</evidence>
<keyword evidence="2" id="KW-0808">Transferase</keyword>
<dbReference type="EMBL" id="CT868021">
    <property type="protein sequence ID" value="CAK62815.1"/>
    <property type="molecule type" value="Genomic_DNA"/>
</dbReference>
<dbReference type="KEGG" id="ptm:GSPATT00032667001"/>
<evidence type="ECO:0000259" key="11">
    <source>
        <dbReference type="PROSITE" id="PS50011"/>
    </source>
</evidence>
<evidence type="ECO:0000256" key="1">
    <source>
        <dbReference type="ARBA" id="ARBA00022527"/>
    </source>
</evidence>
<dbReference type="InterPro" id="IPR030616">
    <property type="entry name" value="Aur-like"/>
</dbReference>
<evidence type="ECO:0000256" key="3">
    <source>
        <dbReference type="ARBA" id="ARBA00022741"/>
    </source>
</evidence>
<dbReference type="InterPro" id="IPR000719">
    <property type="entry name" value="Prot_kinase_dom"/>
</dbReference>
<feature type="binding site" evidence="7">
    <location>
        <begin position="173"/>
        <end position="174"/>
    </location>
    <ligand>
        <name>ATP</name>
        <dbReference type="ChEBI" id="CHEBI:30616"/>
    </ligand>
</feature>
<accession>A0BW98</accession>
<dbReference type="Gene3D" id="1.10.510.10">
    <property type="entry name" value="Transferase(Phosphotransferase) domain 1"/>
    <property type="match status" value="1"/>
</dbReference>
<evidence type="ECO:0000313" key="13">
    <source>
        <dbReference type="Proteomes" id="UP000000600"/>
    </source>
</evidence>
<evidence type="ECO:0000313" key="12">
    <source>
        <dbReference type="EMBL" id="CAK62815.1"/>
    </source>
</evidence>
<dbReference type="RefSeq" id="XP_001430213.1">
    <property type="nucleotide sequence ID" value="XM_001430176.1"/>
</dbReference>
<organism evidence="12 13">
    <name type="scientific">Paramecium tetraurelia</name>
    <dbReference type="NCBI Taxonomy" id="5888"/>
    <lineage>
        <taxon>Eukaryota</taxon>
        <taxon>Sar</taxon>
        <taxon>Alveolata</taxon>
        <taxon>Ciliophora</taxon>
        <taxon>Intramacronucleata</taxon>
        <taxon>Oligohymenophorea</taxon>
        <taxon>Peniculida</taxon>
        <taxon>Parameciidae</taxon>
        <taxon>Paramecium</taxon>
    </lineage>
</organism>
<dbReference type="InterPro" id="IPR008271">
    <property type="entry name" value="Ser/Thr_kinase_AS"/>
</dbReference>
<feature type="binding site" evidence="7 9">
    <location>
        <position position="80"/>
    </location>
    <ligand>
        <name>ATP</name>
        <dbReference type="ChEBI" id="CHEBI:30616"/>
    </ligand>
</feature>
<dbReference type="GO" id="GO:0004674">
    <property type="term" value="F:protein serine/threonine kinase activity"/>
    <property type="evidence" value="ECO:0007669"/>
    <property type="project" value="UniProtKB-KW"/>
</dbReference>
<sequence>MLNKPRSRLPPQLLITPKYDENLVNCKTQEDTVKEYKRNTSYQQRTSQQKYNFQLCHQIGKGQFSKVMLVKNAGAFYALKMIDKKLIQKYNIAQQVQREIDIQSSIQHPNIVKIFGNFQDNDYVYLITEYCEKGNLFQKQFSEEDIKKITKQILLGIQYLHSMGIMHRDLKPENIYLTSDNKIKIGDFGFSNYKGRRKTFCGTPEYMPPEIVISQANKTYYHGYDERVDIWAVGILLFELCNDTVPFRDIDRNRQQDRICREPIQFKEGQDLNLIDFIQKCLQKDPNQRAAIQELLLHPYLQI</sequence>
<dbReference type="HOGENOM" id="CLU_000288_63_0_1"/>
<dbReference type="STRING" id="5888.A0BW98"/>
<dbReference type="Pfam" id="PF00069">
    <property type="entry name" value="Pkinase"/>
    <property type="match status" value="1"/>
</dbReference>
<dbReference type="InParanoid" id="A0BW98"/>
<dbReference type="GO" id="GO:0005524">
    <property type="term" value="F:ATP binding"/>
    <property type="evidence" value="ECO:0007669"/>
    <property type="project" value="UniProtKB-UniRule"/>
</dbReference>
<evidence type="ECO:0000256" key="2">
    <source>
        <dbReference type="ARBA" id="ARBA00022679"/>
    </source>
</evidence>
<dbReference type="FunFam" id="1.10.510.10:FF:002468">
    <property type="entry name" value="STE family protein kinase"/>
    <property type="match status" value="1"/>
</dbReference>
<dbReference type="InterPro" id="IPR011009">
    <property type="entry name" value="Kinase-like_dom_sf"/>
</dbReference>
<reference evidence="12 13" key="1">
    <citation type="journal article" date="2006" name="Nature">
        <title>Global trends of whole-genome duplications revealed by the ciliate Paramecium tetraurelia.</title>
        <authorList>
            <consortium name="Genoscope"/>
            <person name="Aury J.-M."/>
            <person name="Jaillon O."/>
            <person name="Duret L."/>
            <person name="Noel B."/>
            <person name="Jubin C."/>
            <person name="Porcel B.M."/>
            <person name="Segurens B."/>
            <person name="Daubin V."/>
            <person name="Anthouard V."/>
            <person name="Aiach N."/>
            <person name="Arnaiz O."/>
            <person name="Billaut A."/>
            <person name="Beisson J."/>
            <person name="Blanc I."/>
            <person name="Bouhouche K."/>
            <person name="Camara F."/>
            <person name="Duharcourt S."/>
            <person name="Guigo R."/>
            <person name="Gogendeau D."/>
            <person name="Katinka M."/>
            <person name="Keller A.-M."/>
            <person name="Kissmehl R."/>
            <person name="Klotz C."/>
            <person name="Koll F."/>
            <person name="Le Moue A."/>
            <person name="Lepere C."/>
            <person name="Malinsky S."/>
            <person name="Nowacki M."/>
            <person name="Nowak J.K."/>
            <person name="Plattner H."/>
            <person name="Poulain J."/>
            <person name="Ruiz F."/>
            <person name="Serrano V."/>
            <person name="Zagulski M."/>
            <person name="Dessen P."/>
            <person name="Betermier M."/>
            <person name="Weissenbach J."/>
            <person name="Scarpelli C."/>
            <person name="Schachter V."/>
            <person name="Sperling L."/>
            <person name="Meyer E."/>
            <person name="Cohen J."/>
            <person name="Wincker P."/>
        </authorList>
    </citation>
    <scope>NUCLEOTIDE SEQUENCE [LARGE SCALE GENOMIC DNA]</scope>
    <source>
        <strain evidence="12 13">Stock d4-2</strain>
    </source>
</reference>
<feature type="active site" description="Proton acceptor" evidence="6">
    <location>
        <position position="169"/>
    </location>
</feature>
<comment type="similarity">
    <text evidence="10">Belongs to the protein kinase superfamily.</text>
</comment>
<feature type="binding site" evidence="7">
    <location>
        <position position="187"/>
    </location>
    <ligand>
        <name>ATP</name>
        <dbReference type="ChEBI" id="CHEBI:30616"/>
    </ligand>
</feature>